<sequence length="64" mass="7004">MAISSDDEYDVSSTPDSADIVIRAPNVQVNHIREELDGEFMRAVEAELHARGDFVVAASVQNTN</sequence>
<evidence type="ECO:0000313" key="1">
    <source>
        <dbReference type="EMBL" id="PPQ95552.1"/>
    </source>
</evidence>
<reference evidence="1 2" key="1">
    <citation type="journal article" date="2018" name="Evol. Lett.">
        <title>Horizontal gene cluster transfer increased hallucinogenic mushroom diversity.</title>
        <authorList>
            <person name="Reynolds H.T."/>
            <person name="Vijayakumar V."/>
            <person name="Gluck-Thaler E."/>
            <person name="Korotkin H.B."/>
            <person name="Matheny P.B."/>
            <person name="Slot J.C."/>
        </authorList>
    </citation>
    <scope>NUCLEOTIDE SEQUENCE [LARGE SCALE GENOMIC DNA]</scope>
    <source>
        <strain evidence="1 2">SRW20</strain>
    </source>
</reference>
<organism evidence="1 2">
    <name type="scientific">Gymnopilus dilepis</name>
    <dbReference type="NCBI Taxonomy" id="231916"/>
    <lineage>
        <taxon>Eukaryota</taxon>
        <taxon>Fungi</taxon>
        <taxon>Dikarya</taxon>
        <taxon>Basidiomycota</taxon>
        <taxon>Agaricomycotina</taxon>
        <taxon>Agaricomycetes</taxon>
        <taxon>Agaricomycetidae</taxon>
        <taxon>Agaricales</taxon>
        <taxon>Agaricineae</taxon>
        <taxon>Hymenogastraceae</taxon>
        <taxon>Gymnopilus</taxon>
    </lineage>
</organism>
<comment type="caution">
    <text evidence="1">The sequence shown here is derived from an EMBL/GenBank/DDBJ whole genome shotgun (WGS) entry which is preliminary data.</text>
</comment>
<protein>
    <submittedName>
        <fullName evidence="1">Uncharacterized protein</fullName>
    </submittedName>
</protein>
<proteinExistence type="predicted"/>
<dbReference type="AlphaFoldDB" id="A0A409XXP8"/>
<dbReference type="InParanoid" id="A0A409XXP8"/>
<evidence type="ECO:0000313" key="2">
    <source>
        <dbReference type="Proteomes" id="UP000284706"/>
    </source>
</evidence>
<accession>A0A409XXP8</accession>
<dbReference type="EMBL" id="NHYE01001423">
    <property type="protein sequence ID" value="PPQ95552.1"/>
    <property type="molecule type" value="Genomic_DNA"/>
</dbReference>
<dbReference type="Proteomes" id="UP000284706">
    <property type="component" value="Unassembled WGS sequence"/>
</dbReference>
<keyword evidence="2" id="KW-1185">Reference proteome</keyword>
<gene>
    <name evidence="1" type="ORF">CVT26_008577</name>
</gene>
<name>A0A409XXP8_9AGAR</name>